<evidence type="ECO:0000313" key="5">
    <source>
        <dbReference type="Proteomes" id="UP000054350"/>
    </source>
</evidence>
<reference evidence="4 5" key="1">
    <citation type="submission" date="2009-11" db="EMBL/GenBank/DDBJ databases">
        <title>Annotation of Allomyces macrogynus ATCC 38327.</title>
        <authorList>
            <consortium name="The Broad Institute Genome Sequencing Platform"/>
            <person name="Russ C."/>
            <person name="Cuomo C."/>
            <person name="Burger G."/>
            <person name="Gray M.W."/>
            <person name="Holland P.W.H."/>
            <person name="King N."/>
            <person name="Lang F.B.F."/>
            <person name="Roger A.J."/>
            <person name="Ruiz-Trillo I."/>
            <person name="Young S.K."/>
            <person name="Zeng Q."/>
            <person name="Gargeya S."/>
            <person name="Fitzgerald M."/>
            <person name="Haas B."/>
            <person name="Abouelleil A."/>
            <person name="Alvarado L."/>
            <person name="Arachchi H.M."/>
            <person name="Berlin A."/>
            <person name="Chapman S.B."/>
            <person name="Gearin G."/>
            <person name="Goldberg J."/>
            <person name="Griggs A."/>
            <person name="Gujja S."/>
            <person name="Hansen M."/>
            <person name="Heiman D."/>
            <person name="Howarth C."/>
            <person name="Larimer J."/>
            <person name="Lui A."/>
            <person name="MacDonald P.J.P."/>
            <person name="McCowen C."/>
            <person name="Montmayeur A."/>
            <person name="Murphy C."/>
            <person name="Neiman D."/>
            <person name="Pearson M."/>
            <person name="Priest M."/>
            <person name="Roberts A."/>
            <person name="Saif S."/>
            <person name="Shea T."/>
            <person name="Sisk P."/>
            <person name="Stolte C."/>
            <person name="Sykes S."/>
            <person name="Wortman J."/>
            <person name="Nusbaum C."/>
            <person name="Birren B."/>
        </authorList>
    </citation>
    <scope>NUCLEOTIDE SEQUENCE [LARGE SCALE GENOMIC DNA]</scope>
    <source>
        <strain evidence="4 5">ATCC 38327</strain>
    </source>
</reference>
<feature type="domain" description="RRM" evidence="3">
    <location>
        <begin position="210"/>
        <end position="287"/>
    </location>
</feature>
<dbReference type="SUPFAM" id="SSF54928">
    <property type="entry name" value="RNA-binding domain, RBD"/>
    <property type="match status" value="1"/>
</dbReference>
<name>A0A0L0T424_ALLM3</name>
<dbReference type="CDD" id="cd00590">
    <property type="entry name" value="RRM_SF"/>
    <property type="match status" value="1"/>
</dbReference>
<dbReference type="VEuPathDB" id="FungiDB:AMAG_13701"/>
<proteinExistence type="predicted"/>
<feature type="compositionally biased region" description="Low complexity" evidence="2">
    <location>
        <begin position="84"/>
        <end position="96"/>
    </location>
</feature>
<dbReference type="SMART" id="SM00360">
    <property type="entry name" value="RRM"/>
    <property type="match status" value="1"/>
</dbReference>
<gene>
    <name evidence="4" type="ORF">AMAG_13701</name>
</gene>
<evidence type="ECO:0000259" key="3">
    <source>
        <dbReference type="PROSITE" id="PS50102"/>
    </source>
</evidence>
<protein>
    <recommendedName>
        <fullName evidence="3">RRM domain-containing protein</fullName>
    </recommendedName>
</protein>
<dbReference type="AlphaFoldDB" id="A0A0L0T424"/>
<dbReference type="OrthoDB" id="346839at2759"/>
<reference evidence="5" key="2">
    <citation type="submission" date="2009-11" db="EMBL/GenBank/DDBJ databases">
        <title>The Genome Sequence of Allomyces macrogynus strain ATCC 38327.</title>
        <authorList>
            <consortium name="The Broad Institute Genome Sequencing Platform"/>
            <person name="Russ C."/>
            <person name="Cuomo C."/>
            <person name="Shea T."/>
            <person name="Young S.K."/>
            <person name="Zeng Q."/>
            <person name="Koehrsen M."/>
            <person name="Haas B."/>
            <person name="Borodovsky M."/>
            <person name="Guigo R."/>
            <person name="Alvarado L."/>
            <person name="Berlin A."/>
            <person name="Borenstein D."/>
            <person name="Chen Z."/>
            <person name="Engels R."/>
            <person name="Freedman E."/>
            <person name="Gellesch M."/>
            <person name="Goldberg J."/>
            <person name="Griggs A."/>
            <person name="Gujja S."/>
            <person name="Heiman D."/>
            <person name="Hepburn T."/>
            <person name="Howarth C."/>
            <person name="Jen D."/>
            <person name="Larson L."/>
            <person name="Lewis B."/>
            <person name="Mehta T."/>
            <person name="Park D."/>
            <person name="Pearson M."/>
            <person name="Roberts A."/>
            <person name="Saif S."/>
            <person name="Shenoy N."/>
            <person name="Sisk P."/>
            <person name="Stolte C."/>
            <person name="Sykes S."/>
            <person name="Walk T."/>
            <person name="White J."/>
            <person name="Yandava C."/>
            <person name="Burger G."/>
            <person name="Gray M.W."/>
            <person name="Holland P.W.H."/>
            <person name="King N."/>
            <person name="Lang F.B.F."/>
            <person name="Roger A.J."/>
            <person name="Ruiz-Trillo I."/>
            <person name="Lander E."/>
            <person name="Nusbaum C."/>
        </authorList>
    </citation>
    <scope>NUCLEOTIDE SEQUENCE [LARGE SCALE GENOMIC DNA]</scope>
    <source>
        <strain evidence="5">ATCC 38327</strain>
    </source>
</reference>
<dbReference type="InterPro" id="IPR000504">
    <property type="entry name" value="RRM_dom"/>
</dbReference>
<keyword evidence="5" id="KW-1185">Reference proteome</keyword>
<sequence length="342" mass="35490">MTAPDRARRGGGGRPRSAASNRTSSPPPPTDLRTVLQRSSKPSAGGSSSSVASRLGKSTASPTAGVDLRRTLARPAAQADLRATLASTSRASTASREPAVVVVKKGRGHRSRGSLTTRMLDEDDDASSITAAAAAAAAQPAPQLMFTTGSTPVWAPAPHVVHMVPYHVQPYGMPAPPHAHAPHAAVPGRDDRAPAPAPARAPPTTFQTGYTVRIANLHSSVTADDVKAQLSPFGEILGVTMPTTPNGERVGVALVTYSTASAGFDTIAKLHDVRSDGLTLKVDWHGAPPPPLADLEAAARVRRARTPSGALRGHGPLPPVETVKRHLSFLPAKGVSDRPIRL</sequence>
<feature type="region of interest" description="Disordered" evidence="2">
    <location>
        <begin position="1"/>
        <end position="71"/>
    </location>
</feature>
<dbReference type="Pfam" id="PF00076">
    <property type="entry name" value="RRM_1"/>
    <property type="match status" value="1"/>
</dbReference>
<dbReference type="PROSITE" id="PS50102">
    <property type="entry name" value="RRM"/>
    <property type="match status" value="1"/>
</dbReference>
<accession>A0A0L0T424</accession>
<dbReference type="Proteomes" id="UP000054350">
    <property type="component" value="Unassembled WGS sequence"/>
</dbReference>
<dbReference type="InterPro" id="IPR012677">
    <property type="entry name" value="Nucleotide-bd_a/b_plait_sf"/>
</dbReference>
<evidence type="ECO:0000256" key="2">
    <source>
        <dbReference type="SAM" id="MobiDB-lite"/>
    </source>
</evidence>
<evidence type="ECO:0000256" key="1">
    <source>
        <dbReference type="PROSITE-ProRule" id="PRU00176"/>
    </source>
</evidence>
<evidence type="ECO:0000313" key="4">
    <source>
        <dbReference type="EMBL" id="KNE69329.1"/>
    </source>
</evidence>
<dbReference type="InterPro" id="IPR035979">
    <property type="entry name" value="RBD_domain_sf"/>
</dbReference>
<dbReference type="EMBL" id="GG745360">
    <property type="protein sequence ID" value="KNE69329.1"/>
    <property type="molecule type" value="Genomic_DNA"/>
</dbReference>
<dbReference type="Gene3D" id="3.30.70.330">
    <property type="match status" value="1"/>
</dbReference>
<feature type="region of interest" description="Disordered" evidence="2">
    <location>
        <begin position="84"/>
        <end position="113"/>
    </location>
</feature>
<keyword evidence="1" id="KW-0694">RNA-binding</keyword>
<dbReference type="GO" id="GO:0003723">
    <property type="term" value="F:RNA binding"/>
    <property type="evidence" value="ECO:0007669"/>
    <property type="project" value="UniProtKB-UniRule"/>
</dbReference>
<feature type="compositionally biased region" description="Low complexity" evidence="2">
    <location>
        <begin position="38"/>
        <end position="58"/>
    </location>
</feature>
<feature type="region of interest" description="Disordered" evidence="2">
    <location>
        <begin position="177"/>
        <end position="205"/>
    </location>
</feature>
<organism evidence="4 5">
    <name type="scientific">Allomyces macrogynus (strain ATCC 38327)</name>
    <name type="common">Allomyces javanicus var. macrogynus</name>
    <dbReference type="NCBI Taxonomy" id="578462"/>
    <lineage>
        <taxon>Eukaryota</taxon>
        <taxon>Fungi</taxon>
        <taxon>Fungi incertae sedis</taxon>
        <taxon>Blastocladiomycota</taxon>
        <taxon>Blastocladiomycetes</taxon>
        <taxon>Blastocladiales</taxon>
        <taxon>Blastocladiaceae</taxon>
        <taxon>Allomyces</taxon>
    </lineage>
</organism>